<evidence type="ECO:0000313" key="1">
    <source>
        <dbReference type="EMBL" id="VFK58701.1"/>
    </source>
</evidence>
<accession>A0A450ZY50</accession>
<reference evidence="1" key="1">
    <citation type="submission" date="2019-02" db="EMBL/GenBank/DDBJ databases">
        <authorList>
            <person name="Gruber-Vodicka R. H."/>
            <person name="Seah K. B. B."/>
        </authorList>
    </citation>
    <scope>NUCLEOTIDE SEQUENCE</scope>
    <source>
        <strain evidence="2">BECK_BY19</strain>
        <strain evidence="1">BECK_BY8</strain>
    </source>
</reference>
<proteinExistence type="predicted"/>
<name>A0A450ZY50_9GAMM</name>
<dbReference type="EMBL" id="CAADFZ010000004">
    <property type="protein sequence ID" value="VFK58701.1"/>
    <property type="molecule type" value="Genomic_DNA"/>
</dbReference>
<evidence type="ECO:0000313" key="2">
    <source>
        <dbReference type="EMBL" id="VFK68530.1"/>
    </source>
</evidence>
<gene>
    <name evidence="1" type="ORF">BECKUNK1418G_GA0071005_100442</name>
    <name evidence="2" type="ORF">BECKUNK1418H_GA0071006_100344</name>
</gene>
<organism evidence="1">
    <name type="scientific">Candidatus Kentrum sp. UNK</name>
    <dbReference type="NCBI Taxonomy" id="2126344"/>
    <lineage>
        <taxon>Bacteria</taxon>
        <taxon>Pseudomonadati</taxon>
        <taxon>Pseudomonadota</taxon>
        <taxon>Gammaproteobacteria</taxon>
        <taxon>Candidatus Kentrum</taxon>
    </lineage>
</organism>
<sequence>MSKFTDKFWYVFWVSKLFGCCSHSRPRREAEEWAGSGQQECCLPGLSTRPEGRRPIRRTRPQVHKILRNIARTELRCHPWLLDSANPWRNDGSGFNKYYRIALPSSSRYERWNTGLGILENYPRIFLKSQKFKEILITGSPLIKGMAGE</sequence>
<protein>
    <submittedName>
        <fullName evidence="1">Uncharacterized protein</fullName>
    </submittedName>
</protein>
<dbReference type="EMBL" id="CAADGD010000003">
    <property type="protein sequence ID" value="VFK68530.1"/>
    <property type="molecule type" value="Genomic_DNA"/>
</dbReference>
<dbReference type="AlphaFoldDB" id="A0A450ZY50"/>